<gene>
    <name evidence="2" type="ORF">HK105_208080</name>
</gene>
<keyword evidence="1" id="KW-0472">Membrane</keyword>
<feature type="transmembrane region" description="Helical" evidence="1">
    <location>
        <begin position="6"/>
        <end position="26"/>
    </location>
</feature>
<dbReference type="Proteomes" id="UP001527925">
    <property type="component" value="Unassembled WGS sequence"/>
</dbReference>
<reference evidence="2 3" key="1">
    <citation type="submission" date="2023-09" db="EMBL/GenBank/DDBJ databases">
        <title>Pangenome analysis of Batrachochytrium dendrobatidis and related Chytrids.</title>
        <authorList>
            <person name="Yacoub M.N."/>
            <person name="Stajich J.E."/>
            <person name="James T.Y."/>
        </authorList>
    </citation>
    <scope>NUCLEOTIDE SEQUENCE [LARGE SCALE GENOMIC DNA]</scope>
    <source>
        <strain evidence="2 3">JEL0888</strain>
    </source>
</reference>
<evidence type="ECO:0000313" key="3">
    <source>
        <dbReference type="Proteomes" id="UP001527925"/>
    </source>
</evidence>
<feature type="transmembrane region" description="Helical" evidence="1">
    <location>
        <begin position="71"/>
        <end position="89"/>
    </location>
</feature>
<keyword evidence="1" id="KW-0812">Transmembrane</keyword>
<feature type="transmembrane region" description="Helical" evidence="1">
    <location>
        <begin position="213"/>
        <end position="236"/>
    </location>
</feature>
<evidence type="ECO:0000256" key="1">
    <source>
        <dbReference type="SAM" id="Phobius"/>
    </source>
</evidence>
<sequence length="259" mass="28553">MTVDALWITEAVIVAIMLVGAAFSVPTLLRLSNTALTMLLRASTVCVIVLMIALLPWSYPYVEQDPVRETALTVVIDFSVSFAIAFFWLAELEFLKLFGPLIGLVSRRLVTRVQIVVAFGNVLLVVAPIKDLHVPVIDRVGETYAFIWAILFCIYDLCQQSLNIYLLLSFLKDTPLMFRIKYAMVMAAGLVVFVVGIYFESTVGIAPSPQRGFSYLTVCAFILLSTNAILVLRSVVAERQRSTRMAVDSDSAGKVTTAA</sequence>
<organism evidence="2 3">
    <name type="scientific">Polyrhizophydium stewartii</name>
    <dbReference type="NCBI Taxonomy" id="2732419"/>
    <lineage>
        <taxon>Eukaryota</taxon>
        <taxon>Fungi</taxon>
        <taxon>Fungi incertae sedis</taxon>
        <taxon>Chytridiomycota</taxon>
        <taxon>Chytridiomycota incertae sedis</taxon>
        <taxon>Chytridiomycetes</taxon>
        <taxon>Rhizophydiales</taxon>
        <taxon>Rhizophydiales incertae sedis</taxon>
        <taxon>Polyrhizophydium</taxon>
    </lineage>
</organism>
<comment type="caution">
    <text evidence="2">The sequence shown here is derived from an EMBL/GenBank/DDBJ whole genome shotgun (WGS) entry which is preliminary data.</text>
</comment>
<feature type="transmembrane region" description="Helical" evidence="1">
    <location>
        <begin position="38"/>
        <end position="59"/>
    </location>
</feature>
<accession>A0ABR4MZ23</accession>
<feature type="transmembrane region" description="Helical" evidence="1">
    <location>
        <begin position="145"/>
        <end position="168"/>
    </location>
</feature>
<keyword evidence="3" id="KW-1185">Reference proteome</keyword>
<dbReference type="EMBL" id="JADGIZ020000065">
    <property type="protein sequence ID" value="KAL2912436.1"/>
    <property type="molecule type" value="Genomic_DNA"/>
</dbReference>
<feature type="transmembrane region" description="Helical" evidence="1">
    <location>
        <begin position="180"/>
        <end position="201"/>
    </location>
</feature>
<name>A0ABR4MZ23_9FUNG</name>
<protein>
    <submittedName>
        <fullName evidence="2">Uncharacterized protein</fullName>
    </submittedName>
</protein>
<feature type="transmembrane region" description="Helical" evidence="1">
    <location>
        <begin position="109"/>
        <end position="129"/>
    </location>
</feature>
<proteinExistence type="predicted"/>
<keyword evidence="1" id="KW-1133">Transmembrane helix</keyword>
<evidence type="ECO:0000313" key="2">
    <source>
        <dbReference type="EMBL" id="KAL2912436.1"/>
    </source>
</evidence>